<feature type="domain" description="HTH lysR-type" evidence="5">
    <location>
        <begin position="1"/>
        <end position="59"/>
    </location>
</feature>
<sequence length="335" mass="37150">MDRFQAMQVFTRVVDANSFTKAAEHLGLPRATVTTIIQNLEALLQVRLLNRTTRRLSLTPDGAAYYEHCARILGEVEETESSFRDVARGPKGRLRIDVPSPIGRLILIPRLSEFHARYPEVELVIGMGDRMVDLVREAVDCVIRVGELQDSTLVARRIGALKLISCATPDYLERYGVPQGIDDLQHHVAVQYFSHRTGRNFDWDFIVDGQSVPVAMRGNVSVNDIEAYVACALQGFGMIQTARFMVLPHLESGALVEVLPQLSPASMPISVAYMQNRHLSAKVRAFVDWVAELFGACPLLGGVDHGSGECSYNAKTGYNTFRTEIAFQNIAEQTG</sequence>
<dbReference type="Pfam" id="PF00126">
    <property type="entry name" value="HTH_1"/>
    <property type="match status" value="1"/>
</dbReference>
<evidence type="ECO:0000313" key="6">
    <source>
        <dbReference type="EMBL" id="KXB29040.1"/>
    </source>
</evidence>
<dbReference type="SUPFAM" id="SSF53850">
    <property type="entry name" value="Periplasmic binding protein-like II"/>
    <property type="match status" value="1"/>
</dbReference>
<dbReference type="FunFam" id="1.10.10.10:FF:000001">
    <property type="entry name" value="LysR family transcriptional regulator"/>
    <property type="match status" value="1"/>
</dbReference>
<evidence type="ECO:0000256" key="3">
    <source>
        <dbReference type="ARBA" id="ARBA00023125"/>
    </source>
</evidence>
<dbReference type="SUPFAM" id="SSF46785">
    <property type="entry name" value="Winged helix' DNA-binding domain"/>
    <property type="match status" value="1"/>
</dbReference>
<dbReference type="EMBL" id="LODL01000040">
    <property type="protein sequence ID" value="KXB29040.1"/>
    <property type="molecule type" value="Genomic_DNA"/>
</dbReference>
<keyword evidence="2" id="KW-0805">Transcription regulation</keyword>
<dbReference type="STRING" id="281362.AT959_19670"/>
<proteinExistence type="inferred from homology"/>
<keyword evidence="3" id="KW-0238">DNA-binding</keyword>
<dbReference type="Gene3D" id="1.10.10.10">
    <property type="entry name" value="Winged helix-like DNA-binding domain superfamily/Winged helix DNA-binding domain"/>
    <property type="match status" value="1"/>
</dbReference>
<dbReference type="GO" id="GO:0003700">
    <property type="term" value="F:DNA-binding transcription factor activity"/>
    <property type="evidence" value="ECO:0007669"/>
    <property type="project" value="InterPro"/>
</dbReference>
<dbReference type="Pfam" id="PF03466">
    <property type="entry name" value="LysR_substrate"/>
    <property type="match status" value="1"/>
</dbReference>
<accession>A0A133XDM7</accession>
<keyword evidence="7" id="KW-1185">Reference proteome</keyword>
<dbReference type="RefSeq" id="WP_066887225.1">
    <property type="nucleotide sequence ID" value="NZ_LODL01000040.1"/>
</dbReference>
<dbReference type="InterPro" id="IPR058163">
    <property type="entry name" value="LysR-type_TF_proteobact-type"/>
</dbReference>
<dbReference type="InterPro" id="IPR036388">
    <property type="entry name" value="WH-like_DNA-bd_sf"/>
</dbReference>
<evidence type="ECO:0000259" key="5">
    <source>
        <dbReference type="PROSITE" id="PS50931"/>
    </source>
</evidence>
<reference evidence="6 7" key="1">
    <citation type="submission" date="2015-12" db="EMBL/GenBank/DDBJ databases">
        <title>Nitrous oxide reduction kinetics distinguish bacteria harboring typical versus atypical NosZ.</title>
        <authorList>
            <person name="Yoon S."/>
            <person name="Nissen S."/>
            <person name="Park D."/>
            <person name="Sanford R.A."/>
            <person name="Loeffler F.E."/>
        </authorList>
    </citation>
    <scope>NUCLEOTIDE SEQUENCE [LARGE SCALE GENOMIC DNA]</scope>
    <source>
        <strain evidence="6 7">ATCC BAA-841</strain>
    </source>
</reference>
<dbReference type="AlphaFoldDB" id="A0A133XDM7"/>
<evidence type="ECO:0000313" key="7">
    <source>
        <dbReference type="Proteomes" id="UP000070186"/>
    </source>
</evidence>
<dbReference type="InterPro" id="IPR000847">
    <property type="entry name" value="LysR_HTH_N"/>
</dbReference>
<dbReference type="GO" id="GO:0043565">
    <property type="term" value="F:sequence-specific DNA binding"/>
    <property type="evidence" value="ECO:0007669"/>
    <property type="project" value="TreeGrafter"/>
</dbReference>
<dbReference type="GO" id="GO:0006351">
    <property type="term" value="P:DNA-templated transcription"/>
    <property type="evidence" value="ECO:0007669"/>
    <property type="project" value="TreeGrafter"/>
</dbReference>
<dbReference type="Gene3D" id="3.40.190.290">
    <property type="match status" value="1"/>
</dbReference>
<dbReference type="PANTHER" id="PTHR30537">
    <property type="entry name" value="HTH-TYPE TRANSCRIPTIONAL REGULATOR"/>
    <property type="match status" value="1"/>
</dbReference>
<name>A0A133XDM7_9RHOO</name>
<gene>
    <name evidence="6" type="ORF">AT959_19670</name>
</gene>
<evidence type="ECO:0000256" key="2">
    <source>
        <dbReference type="ARBA" id="ARBA00023015"/>
    </source>
</evidence>
<organism evidence="6 7">
    <name type="scientific">Dechloromonas denitrificans</name>
    <dbReference type="NCBI Taxonomy" id="281362"/>
    <lineage>
        <taxon>Bacteria</taxon>
        <taxon>Pseudomonadati</taxon>
        <taxon>Pseudomonadota</taxon>
        <taxon>Betaproteobacteria</taxon>
        <taxon>Rhodocyclales</taxon>
        <taxon>Azonexaceae</taxon>
        <taxon>Dechloromonas</taxon>
    </lineage>
</organism>
<evidence type="ECO:0000256" key="1">
    <source>
        <dbReference type="ARBA" id="ARBA00009437"/>
    </source>
</evidence>
<dbReference type="PANTHER" id="PTHR30537:SF72">
    <property type="entry name" value="LYSR FAMILY TRANSCRIPTIONAL REGULATOR"/>
    <property type="match status" value="1"/>
</dbReference>
<evidence type="ECO:0000256" key="4">
    <source>
        <dbReference type="ARBA" id="ARBA00023163"/>
    </source>
</evidence>
<protein>
    <submittedName>
        <fullName evidence="6">LysR family transcriptional regulator</fullName>
    </submittedName>
</protein>
<comment type="caution">
    <text evidence="6">The sequence shown here is derived from an EMBL/GenBank/DDBJ whole genome shotgun (WGS) entry which is preliminary data.</text>
</comment>
<dbReference type="Proteomes" id="UP000070186">
    <property type="component" value="Unassembled WGS sequence"/>
</dbReference>
<comment type="similarity">
    <text evidence="1">Belongs to the LysR transcriptional regulatory family.</text>
</comment>
<keyword evidence="4" id="KW-0804">Transcription</keyword>
<dbReference type="FunFam" id="3.40.190.290:FF:000001">
    <property type="entry name" value="Transcriptional regulator, LysR family"/>
    <property type="match status" value="1"/>
</dbReference>
<dbReference type="PROSITE" id="PS50931">
    <property type="entry name" value="HTH_LYSR"/>
    <property type="match status" value="1"/>
</dbReference>
<dbReference type="InterPro" id="IPR036390">
    <property type="entry name" value="WH_DNA-bd_sf"/>
</dbReference>
<dbReference type="InterPro" id="IPR005119">
    <property type="entry name" value="LysR_subst-bd"/>
</dbReference>
<dbReference type="CDD" id="cd08472">
    <property type="entry name" value="PBP2_CrgA_like_3"/>
    <property type="match status" value="1"/>
</dbReference>